<gene>
    <name evidence="3" type="ORF">FHS99_002650</name>
</gene>
<sequence>MSALRRIALSTGVSLDVAVEGDPGAPAILFLHGFPESHRTWRHQIAALSADHYCVAPDQRGYAGSSKPEAVADYGIDRLVADVVALADALGIGRFTLAAHDWGGAVGWATALRHPDRVERLVIANAPHPLLFQRALIDDPAQRAASQYIRAFRDPGIEARVAEMGLDGFFDRSFAPHVDPARVTAADRADYLAEWGQPGALTGMLNWYRAAPIVVPAMDEVLARPAWVDAAFPALEMPVLVVWGMRDRALLAAQLDGLDAVVRDLTVARIDAGHFVPWEAPDAVTGVMREWFGRGQRSVRAE</sequence>
<reference evidence="3 4" key="1">
    <citation type="submission" date="2020-08" db="EMBL/GenBank/DDBJ databases">
        <title>Genomic Encyclopedia of Type Strains, Phase IV (KMG-IV): sequencing the most valuable type-strain genomes for metagenomic binning, comparative biology and taxonomic classification.</title>
        <authorList>
            <person name="Goeker M."/>
        </authorList>
    </citation>
    <scope>NUCLEOTIDE SEQUENCE [LARGE SCALE GENOMIC DNA]</scope>
    <source>
        <strain evidence="3 4">DSM 103336</strain>
    </source>
</reference>
<dbReference type="Pfam" id="PF00561">
    <property type="entry name" value="Abhydrolase_1"/>
    <property type="match status" value="1"/>
</dbReference>
<dbReference type="PANTHER" id="PTHR43329">
    <property type="entry name" value="EPOXIDE HYDROLASE"/>
    <property type="match status" value="1"/>
</dbReference>
<dbReference type="EMBL" id="JACIJR010000006">
    <property type="protein sequence ID" value="MBB5730152.1"/>
    <property type="molecule type" value="Genomic_DNA"/>
</dbReference>
<keyword evidence="1" id="KW-0378">Hydrolase</keyword>
<dbReference type="GO" id="GO:0016787">
    <property type="term" value="F:hydrolase activity"/>
    <property type="evidence" value="ECO:0007669"/>
    <property type="project" value="UniProtKB-KW"/>
</dbReference>
<dbReference type="RefSeq" id="WP_157176349.1">
    <property type="nucleotide sequence ID" value="NZ_BMJP01000004.1"/>
</dbReference>
<feature type="domain" description="AB hydrolase-1" evidence="2">
    <location>
        <begin position="26"/>
        <end position="281"/>
    </location>
</feature>
<comment type="caution">
    <text evidence="3">The sequence shown here is derived from an EMBL/GenBank/DDBJ whole genome shotgun (WGS) entry which is preliminary data.</text>
</comment>
<name>A0A7W9BU36_9SPHN</name>
<keyword evidence="4" id="KW-1185">Reference proteome</keyword>
<evidence type="ECO:0000313" key="3">
    <source>
        <dbReference type="EMBL" id="MBB5730152.1"/>
    </source>
</evidence>
<dbReference type="InterPro" id="IPR000639">
    <property type="entry name" value="Epox_hydrolase-like"/>
</dbReference>
<dbReference type="InterPro" id="IPR029058">
    <property type="entry name" value="AB_hydrolase_fold"/>
</dbReference>
<accession>A0A7W9BU36</accession>
<dbReference type="Gene3D" id="3.40.50.1820">
    <property type="entry name" value="alpha/beta hydrolase"/>
    <property type="match status" value="1"/>
</dbReference>
<dbReference type="InterPro" id="IPR000073">
    <property type="entry name" value="AB_hydrolase_1"/>
</dbReference>
<dbReference type="PRINTS" id="PR00412">
    <property type="entry name" value="EPOXHYDRLASE"/>
</dbReference>
<dbReference type="SUPFAM" id="SSF53474">
    <property type="entry name" value="alpha/beta-Hydrolases"/>
    <property type="match status" value="1"/>
</dbReference>
<dbReference type="AlphaFoldDB" id="A0A7W9BU36"/>
<protein>
    <submittedName>
        <fullName evidence="3">Pimeloyl-ACP methyl ester carboxylesterase</fullName>
    </submittedName>
</protein>
<dbReference type="Proteomes" id="UP000546701">
    <property type="component" value="Unassembled WGS sequence"/>
</dbReference>
<evidence type="ECO:0000256" key="1">
    <source>
        <dbReference type="ARBA" id="ARBA00022801"/>
    </source>
</evidence>
<dbReference type="PRINTS" id="PR00111">
    <property type="entry name" value="ABHYDROLASE"/>
</dbReference>
<organism evidence="3 4">
    <name type="scientific">Sphingomonas prati</name>
    <dbReference type="NCBI Taxonomy" id="1843237"/>
    <lineage>
        <taxon>Bacteria</taxon>
        <taxon>Pseudomonadati</taxon>
        <taxon>Pseudomonadota</taxon>
        <taxon>Alphaproteobacteria</taxon>
        <taxon>Sphingomonadales</taxon>
        <taxon>Sphingomonadaceae</taxon>
        <taxon>Sphingomonas</taxon>
    </lineage>
</organism>
<evidence type="ECO:0000313" key="4">
    <source>
        <dbReference type="Proteomes" id="UP000546701"/>
    </source>
</evidence>
<dbReference type="OrthoDB" id="9804723at2"/>
<evidence type="ECO:0000259" key="2">
    <source>
        <dbReference type="Pfam" id="PF00561"/>
    </source>
</evidence>
<proteinExistence type="predicted"/>